<dbReference type="CDD" id="cd01647">
    <property type="entry name" value="RT_LTR"/>
    <property type="match status" value="1"/>
</dbReference>
<dbReference type="FunFam" id="3.10.20.370:FF:000001">
    <property type="entry name" value="Retrovirus-related Pol polyprotein from transposon 17.6-like protein"/>
    <property type="match status" value="1"/>
</dbReference>
<name>A0A4C1WE43_EUMVA</name>
<evidence type="ECO:0000313" key="11">
    <source>
        <dbReference type="EMBL" id="GBP49333.1"/>
    </source>
</evidence>
<keyword evidence="5" id="KW-0255">Endonuclease</keyword>
<keyword evidence="1" id="KW-0645">Protease</keyword>
<dbReference type="InterPro" id="IPR050951">
    <property type="entry name" value="Retrovirus_Pol_polyprotein"/>
</dbReference>
<reference evidence="11 12" key="1">
    <citation type="journal article" date="2019" name="Commun. Biol.">
        <title>The bagworm genome reveals a unique fibroin gene that provides high tensile strength.</title>
        <authorList>
            <person name="Kono N."/>
            <person name="Nakamura H."/>
            <person name="Ohtoshi R."/>
            <person name="Tomita M."/>
            <person name="Numata K."/>
            <person name="Arakawa K."/>
        </authorList>
    </citation>
    <scope>NUCLEOTIDE SEQUENCE [LARGE SCALE GENOMIC DNA]</scope>
</reference>
<evidence type="ECO:0000256" key="8">
    <source>
        <dbReference type="ARBA" id="ARBA00023268"/>
    </source>
</evidence>
<dbReference type="EMBL" id="BGZK01000542">
    <property type="protein sequence ID" value="GBP49333.1"/>
    <property type="molecule type" value="Genomic_DNA"/>
</dbReference>
<dbReference type="CDD" id="cd09274">
    <property type="entry name" value="RNase_HI_RT_Ty3"/>
    <property type="match status" value="1"/>
</dbReference>
<feature type="domain" description="Reverse transcriptase" evidence="10">
    <location>
        <begin position="291"/>
        <end position="469"/>
    </location>
</feature>
<dbReference type="SUPFAM" id="SSF56672">
    <property type="entry name" value="DNA/RNA polymerases"/>
    <property type="match status" value="1"/>
</dbReference>
<keyword evidence="7" id="KW-0695">RNA-directed DNA polymerase</keyword>
<evidence type="ECO:0000256" key="3">
    <source>
        <dbReference type="ARBA" id="ARBA00022695"/>
    </source>
</evidence>
<keyword evidence="4" id="KW-0540">Nuclease</keyword>
<dbReference type="InterPro" id="IPR043128">
    <property type="entry name" value="Rev_trsase/Diguanyl_cyclase"/>
</dbReference>
<dbReference type="Pfam" id="PF00078">
    <property type="entry name" value="RVT_1"/>
    <property type="match status" value="1"/>
</dbReference>
<evidence type="ECO:0000256" key="1">
    <source>
        <dbReference type="ARBA" id="ARBA00022670"/>
    </source>
</evidence>
<dbReference type="InterPro" id="IPR041577">
    <property type="entry name" value="RT_RNaseH_2"/>
</dbReference>
<dbReference type="STRING" id="151549.A0A4C1WE43"/>
<evidence type="ECO:0000259" key="10">
    <source>
        <dbReference type="PROSITE" id="PS50878"/>
    </source>
</evidence>
<keyword evidence="12" id="KW-1185">Reference proteome</keyword>
<dbReference type="FunFam" id="3.10.10.10:FF:000007">
    <property type="entry name" value="Retrovirus-related Pol polyprotein from transposon 17.6-like Protein"/>
    <property type="match status" value="1"/>
</dbReference>
<dbReference type="PROSITE" id="PS50878">
    <property type="entry name" value="RT_POL"/>
    <property type="match status" value="1"/>
</dbReference>
<dbReference type="GO" id="GO:0006508">
    <property type="term" value="P:proteolysis"/>
    <property type="evidence" value="ECO:0007669"/>
    <property type="project" value="UniProtKB-KW"/>
</dbReference>
<organism evidence="11 12">
    <name type="scientific">Eumeta variegata</name>
    <name type="common">Bagworm moth</name>
    <name type="synonym">Eumeta japonica</name>
    <dbReference type="NCBI Taxonomy" id="151549"/>
    <lineage>
        <taxon>Eukaryota</taxon>
        <taxon>Metazoa</taxon>
        <taxon>Ecdysozoa</taxon>
        <taxon>Arthropoda</taxon>
        <taxon>Hexapoda</taxon>
        <taxon>Insecta</taxon>
        <taxon>Pterygota</taxon>
        <taxon>Neoptera</taxon>
        <taxon>Endopterygota</taxon>
        <taxon>Lepidoptera</taxon>
        <taxon>Glossata</taxon>
        <taxon>Ditrysia</taxon>
        <taxon>Tineoidea</taxon>
        <taxon>Psychidae</taxon>
        <taxon>Oiketicinae</taxon>
        <taxon>Eumeta</taxon>
    </lineage>
</organism>
<dbReference type="GO" id="GO:0004519">
    <property type="term" value="F:endonuclease activity"/>
    <property type="evidence" value="ECO:0007669"/>
    <property type="project" value="UniProtKB-KW"/>
</dbReference>
<evidence type="ECO:0000256" key="5">
    <source>
        <dbReference type="ARBA" id="ARBA00022759"/>
    </source>
</evidence>
<dbReference type="Gene3D" id="3.10.10.10">
    <property type="entry name" value="HIV Type 1 Reverse Transcriptase, subunit A, domain 1"/>
    <property type="match status" value="1"/>
</dbReference>
<keyword evidence="2" id="KW-0808">Transferase</keyword>
<dbReference type="OrthoDB" id="775972at2759"/>
<keyword evidence="6" id="KW-0378">Hydrolase</keyword>
<dbReference type="Pfam" id="PF17919">
    <property type="entry name" value="RT_RNaseH_2"/>
    <property type="match status" value="1"/>
</dbReference>
<comment type="caution">
    <text evidence="11">The sequence shown here is derived from an EMBL/GenBank/DDBJ whole genome shotgun (WGS) entry which is preliminary data.</text>
</comment>
<dbReference type="GO" id="GO:0003964">
    <property type="term" value="F:RNA-directed DNA polymerase activity"/>
    <property type="evidence" value="ECO:0007669"/>
    <property type="project" value="UniProtKB-KW"/>
</dbReference>
<evidence type="ECO:0000313" key="12">
    <source>
        <dbReference type="Proteomes" id="UP000299102"/>
    </source>
</evidence>
<dbReference type="Gene3D" id="3.10.20.370">
    <property type="match status" value="1"/>
</dbReference>
<dbReference type="Proteomes" id="UP000299102">
    <property type="component" value="Unassembled WGS sequence"/>
</dbReference>
<evidence type="ECO:0000256" key="2">
    <source>
        <dbReference type="ARBA" id="ARBA00022679"/>
    </source>
</evidence>
<protein>
    <submittedName>
        <fullName evidence="11">Retrovirus-related Pol polyprotein from transposon 297</fullName>
    </submittedName>
</protein>
<keyword evidence="8" id="KW-0511">Multifunctional enzyme</keyword>
<keyword evidence="3" id="KW-0548">Nucleotidyltransferase</keyword>
<dbReference type="Gene3D" id="3.30.70.270">
    <property type="match status" value="1"/>
</dbReference>
<dbReference type="AlphaFoldDB" id="A0A4C1WE43"/>
<evidence type="ECO:0000256" key="6">
    <source>
        <dbReference type="ARBA" id="ARBA00022801"/>
    </source>
</evidence>
<evidence type="ECO:0000256" key="9">
    <source>
        <dbReference type="SAM" id="MobiDB-lite"/>
    </source>
</evidence>
<dbReference type="GO" id="GO:0008233">
    <property type="term" value="F:peptidase activity"/>
    <property type="evidence" value="ECO:0007669"/>
    <property type="project" value="UniProtKB-KW"/>
</dbReference>
<evidence type="ECO:0000256" key="7">
    <source>
        <dbReference type="ARBA" id="ARBA00022918"/>
    </source>
</evidence>
<dbReference type="PANTHER" id="PTHR37984:SF5">
    <property type="entry name" value="PROTEIN NYNRIN-LIKE"/>
    <property type="match status" value="1"/>
</dbReference>
<feature type="region of interest" description="Disordered" evidence="9">
    <location>
        <begin position="142"/>
        <end position="189"/>
    </location>
</feature>
<evidence type="ECO:0000256" key="4">
    <source>
        <dbReference type="ARBA" id="ARBA00022722"/>
    </source>
</evidence>
<dbReference type="PANTHER" id="PTHR37984">
    <property type="entry name" value="PROTEIN CBG26694"/>
    <property type="match status" value="1"/>
</dbReference>
<dbReference type="InterPro" id="IPR043502">
    <property type="entry name" value="DNA/RNA_pol_sf"/>
</dbReference>
<gene>
    <name evidence="11" type="primary">pol</name>
    <name evidence="11" type="ORF">EVAR_27035_1</name>
</gene>
<dbReference type="InterPro" id="IPR000477">
    <property type="entry name" value="RT_dom"/>
</dbReference>
<sequence length="669" mass="76194">MRHSAGGDTKTRLLSVYKGSETRHLRKLLSEVALGDQRASQLLRRMRDLARTKIPDDTLRVTWTGHLPTAVRVVLAVSDTKDLDNLVAVADKIIKNTRPLMDVNEVTSSMNHAPSASHKSEVDVDRILEEISKLSIVIKGMGRTQPSWHETHGQRSRSRTASRSSRYHANSGGQQGPVERQPTRRRNPADPDWLCFYHLRFRDKARKLQNLKRSPESSKRHNLAHTLDENIPCLDLLSEFPNISKPISFKETPSHSVVHHIETTGPPVFAKARPLQPDRYRRVKEEFQTMMDMGIRGPSKSPWVSPLHIVPKKGRQIRPCGDYRRLNAVTKPDGYPIPRLQDFTYILTKKKIFSRIDISRAYHHISIHEKDIEKTAIITPFGLFDFPRMTFGLRNAAQTFQRFLNHTVLQGLDFLFAYIDDIIIASDDIEQHRRHLKTLFSRLDTYGIIINLSKCAIEKDKIDFLSYEVSTSEKDKTPIDWTPDDERAFEKCKVSLQSAVTLSHPLADAPLGLMTDASNTAVGAVLQQFVNNSWQPLGFYSSKLSDTQQKYSAYDRELLAIYMAIKHFRNQIEGRQLTIYTDHKPITYAFAKIGTDSETPRRTRRLLFISEFTTDIRHVSGEGNAVADALSRVDEITCPTTINFEELSAAQSDDATLTHLLQDTALPRN</sequence>
<proteinExistence type="predicted"/>
<accession>A0A4C1WE43</accession>